<keyword evidence="4 10" id="KW-0808">Transferase</keyword>
<comment type="function">
    <text evidence="10">Catalyzes the reversible formation of acyl-phosphate (acyl-PO(4)) from acyl-[acyl-carrier-protein] (acyl-ACP). This enzyme utilizes acyl-ACP as fatty acyl donor, but not acyl-CoA.</text>
</comment>
<dbReference type="Pfam" id="PF02504">
    <property type="entry name" value="FA_synthesis"/>
    <property type="match status" value="1"/>
</dbReference>
<keyword evidence="5 10" id="KW-0443">Lipid metabolism</keyword>
<evidence type="ECO:0000256" key="8">
    <source>
        <dbReference type="ARBA" id="ARBA00024069"/>
    </source>
</evidence>
<comment type="subunit">
    <text evidence="9 10">Homodimer. Probably interacts with PlsY.</text>
</comment>
<evidence type="ECO:0000256" key="2">
    <source>
        <dbReference type="ARBA" id="ARBA00022490"/>
    </source>
</evidence>
<dbReference type="GO" id="GO:0005737">
    <property type="term" value="C:cytoplasm"/>
    <property type="evidence" value="ECO:0007669"/>
    <property type="project" value="UniProtKB-SubCell"/>
</dbReference>
<protein>
    <recommendedName>
        <fullName evidence="8 10">Phosphate acyltransferase</fullName>
        <ecNumber evidence="8 10">2.3.1.274</ecNumber>
    </recommendedName>
    <alternativeName>
        <fullName evidence="10">Acyl-ACP phosphotransacylase</fullName>
    </alternativeName>
    <alternativeName>
        <fullName evidence="10">Acyl-[acyl-carrier-protein]--phosphate acyltransferase</fullName>
    </alternativeName>
    <alternativeName>
        <fullName evidence="10">Phosphate-acyl-ACP acyltransferase</fullName>
    </alternativeName>
</protein>
<dbReference type="PANTHER" id="PTHR30100">
    <property type="entry name" value="FATTY ACID/PHOSPHOLIPID SYNTHESIS PROTEIN PLSX"/>
    <property type="match status" value="1"/>
</dbReference>
<name>A0A7V2ZJ87_9BACT</name>
<organism evidence="11">
    <name type="scientific">Ignavibacterium album</name>
    <dbReference type="NCBI Taxonomy" id="591197"/>
    <lineage>
        <taxon>Bacteria</taxon>
        <taxon>Pseudomonadati</taxon>
        <taxon>Ignavibacteriota</taxon>
        <taxon>Ignavibacteria</taxon>
        <taxon>Ignavibacteriales</taxon>
        <taxon>Ignavibacteriaceae</taxon>
        <taxon>Ignavibacterium</taxon>
    </lineage>
</organism>
<dbReference type="GO" id="GO:0008654">
    <property type="term" value="P:phospholipid biosynthetic process"/>
    <property type="evidence" value="ECO:0007669"/>
    <property type="project" value="UniProtKB-KW"/>
</dbReference>
<dbReference type="UniPathway" id="UPA00085"/>
<keyword evidence="6 10" id="KW-0594">Phospholipid biosynthesis</keyword>
<comment type="catalytic activity">
    <reaction evidence="1 10">
        <text>a fatty acyl-[ACP] + phosphate = an acyl phosphate + holo-[ACP]</text>
        <dbReference type="Rhea" id="RHEA:42292"/>
        <dbReference type="Rhea" id="RHEA-COMP:9685"/>
        <dbReference type="Rhea" id="RHEA-COMP:14125"/>
        <dbReference type="ChEBI" id="CHEBI:43474"/>
        <dbReference type="ChEBI" id="CHEBI:59918"/>
        <dbReference type="ChEBI" id="CHEBI:64479"/>
        <dbReference type="ChEBI" id="CHEBI:138651"/>
        <dbReference type="EC" id="2.3.1.274"/>
    </reaction>
</comment>
<gene>
    <name evidence="10 11" type="primary">plsX</name>
    <name evidence="11" type="ORF">ENS31_05270</name>
</gene>
<comment type="caution">
    <text evidence="11">The sequence shown here is derived from an EMBL/GenBank/DDBJ whole genome shotgun (WGS) entry which is preliminary data.</text>
</comment>
<dbReference type="NCBIfam" id="TIGR00182">
    <property type="entry name" value="plsX"/>
    <property type="match status" value="1"/>
</dbReference>
<dbReference type="EMBL" id="DSUJ01000008">
    <property type="protein sequence ID" value="HFI90930.1"/>
    <property type="molecule type" value="Genomic_DNA"/>
</dbReference>
<evidence type="ECO:0000256" key="7">
    <source>
        <dbReference type="ARBA" id="ARBA00023264"/>
    </source>
</evidence>
<keyword evidence="2 10" id="KW-0963">Cytoplasm</keyword>
<comment type="pathway">
    <text evidence="10">Lipid metabolism; phospholipid metabolism.</text>
</comment>
<reference evidence="11" key="1">
    <citation type="journal article" date="2020" name="mSystems">
        <title>Genome- and Community-Level Interaction Insights into Carbon Utilization and Element Cycling Functions of Hydrothermarchaeota in Hydrothermal Sediment.</title>
        <authorList>
            <person name="Zhou Z."/>
            <person name="Liu Y."/>
            <person name="Xu W."/>
            <person name="Pan J."/>
            <person name="Luo Z.H."/>
            <person name="Li M."/>
        </authorList>
    </citation>
    <scope>NUCLEOTIDE SEQUENCE [LARGE SCALE GENOMIC DNA]</scope>
    <source>
        <strain evidence="11">SpSt-479</strain>
    </source>
</reference>
<evidence type="ECO:0000256" key="3">
    <source>
        <dbReference type="ARBA" id="ARBA00022516"/>
    </source>
</evidence>
<comment type="subcellular location">
    <subcellularLocation>
        <location evidence="10">Cytoplasm</location>
    </subcellularLocation>
    <text evidence="10">Associated with the membrane possibly through PlsY.</text>
</comment>
<accession>A0A7V2ZJ87</accession>
<dbReference type="AlphaFoldDB" id="A0A7V2ZJ87"/>
<keyword evidence="11" id="KW-0012">Acyltransferase</keyword>
<proteinExistence type="inferred from homology"/>
<dbReference type="Gene3D" id="3.40.718.10">
    <property type="entry name" value="Isopropylmalate Dehydrogenase"/>
    <property type="match status" value="1"/>
</dbReference>
<dbReference type="EC" id="2.3.1.274" evidence="8 10"/>
<dbReference type="GO" id="GO:0043811">
    <property type="term" value="F:phosphate:acyl-[acyl carrier protein] acyltransferase activity"/>
    <property type="evidence" value="ECO:0007669"/>
    <property type="project" value="UniProtKB-UniRule"/>
</dbReference>
<keyword evidence="3 10" id="KW-0444">Lipid biosynthesis</keyword>
<evidence type="ECO:0000256" key="4">
    <source>
        <dbReference type="ARBA" id="ARBA00022679"/>
    </source>
</evidence>
<dbReference type="SUPFAM" id="SSF53659">
    <property type="entry name" value="Isocitrate/Isopropylmalate dehydrogenase-like"/>
    <property type="match status" value="1"/>
</dbReference>
<evidence type="ECO:0000256" key="1">
    <source>
        <dbReference type="ARBA" id="ARBA00001232"/>
    </source>
</evidence>
<keyword evidence="7 10" id="KW-1208">Phospholipid metabolism</keyword>
<sequence length="348" mass="37303">MPDNSTEQTKCKIVVDAMGGDYAPQNAVVGAVQALNINNDFELYLVGQKNEIISVLKKNSLSFDEKFIVNADQVIEMGESPTTAIKSKPDSSIVVGAKLVKEKKADAFVSAGNTGAMMSASTLIIGRIPGVGRPTIGAEIPNIYGTCYLYDVGAGKDAKPIHLLEYAIMGTIYAREMGGVSNPSVGVLSMGEEEGKGNEVANEAYNLLKNSKLNFIGNVEGRDILTGKVDVVVCDGFVGNILLKFGEAVPKLLKHLLEQTAKKNLIDALKIVLVKSTLKKALKSLDYQEHGGVPLLGVNGISIIGHGSSTPKAITNMVLKAKLMYDKKLVEKIQKSINEYSNKKMDVE</sequence>
<dbReference type="GO" id="GO:0006633">
    <property type="term" value="P:fatty acid biosynthetic process"/>
    <property type="evidence" value="ECO:0007669"/>
    <property type="project" value="UniProtKB-UniRule"/>
</dbReference>
<comment type="similarity">
    <text evidence="10">Belongs to the PlsX family.</text>
</comment>
<dbReference type="PANTHER" id="PTHR30100:SF1">
    <property type="entry name" value="PHOSPHATE ACYLTRANSFERASE"/>
    <property type="match status" value="1"/>
</dbReference>
<dbReference type="InterPro" id="IPR003664">
    <property type="entry name" value="FA_synthesis"/>
</dbReference>
<evidence type="ECO:0000313" key="11">
    <source>
        <dbReference type="EMBL" id="HFI90930.1"/>
    </source>
</evidence>
<dbReference type="InterPro" id="IPR012281">
    <property type="entry name" value="Phospholipid_synth_PlsX-like"/>
</dbReference>
<dbReference type="HAMAP" id="MF_00019">
    <property type="entry name" value="PlsX"/>
    <property type="match status" value="1"/>
</dbReference>
<evidence type="ECO:0000256" key="9">
    <source>
        <dbReference type="ARBA" id="ARBA00046608"/>
    </source>
</evidence>
<evidence type="ECO:0000256" key="6">
    <source>
        <dbReference type="ARBA" id="ARBA00023209"/>
    </source>
</evidence>
<evidence type="ECO:0000256" key="10">
    <source>
        <dbReference type="HAMAP-Rule" id="MF_00019"/>
    </source>
</evidence>
<evidence type="ECO:0000256" key="5">
    <source>
        <dbReference type="ARBA" id="ARBA00023098"/>
    </source>
</evidence>
<dbReference type="PIRSF" id="PIRSF002465">
    <property type="entry name" value="Phsphlp_syn_PlsX"/>
    <property type="match status" value="1"/>
</dbReference>